<dbReference type="PANTHER" id="PTHR21532:SF0">
    <property type="entry name" value="CILIA- AND FLAGELLA-ASSOCIATED PROTEIN 36"/>
    <property type="match status" value="1"/>
</dbReference>
<dbReference type="OrthoDB" id="272687at2759"/>
<evidence type="ECO:0000259" key="11">
    <source>
        <dbReference type="Pfam" id="PF11527"/>
    </source>
</evidence>
<sequence>MTFIDQKCLVFTPEEENKLEYTIYHNEFKALVDKLLTDFLNELGVSPEQFFQIVAGAQDSDQLTKFVIQTILTVDDFLMFKAMMVRRNLDLTGQVLDAVEAKMGKTPGAPPPGPSLASRAAHTSEEEQALKEAMALSARLANEWDEINQLQKVMRALQLEDEDIALPIAIARSLRDGVRADYELADIEQAIALSLALDEERRRLAAQAQGKGAATAAGAAAARPTSAAPGAAAAAGAAAARPTSAASGAAAGAAAARPTSAASGAAAGAAAARPTSAASGAAAGAAAARPTSAAGAKPAAAAAGAGAAAAAVKPAAAGAAPAARQGRHGRSCRRPPTSAAGGAVLGMARPPPPP</sequence>
<comment type="subcellular location">
    <subcellularLocation>
        <location evidence="1">Cell projection</location>
        <location evidence="1">Cilium</location>
    </subcellularLocation>
    <subcellularLocation>
        <location evidence="2">Cytoplasm</location>
    </subcellularLocation>
</comment>
<evidence type="ECO:0000256" key="9">
    <source>
        <dbReference type="ARBA" id="ARBA00031593"/>
    </source>
</evidence>
<evidence type="ECO:0000313" key="12">
    <source>
        <dbReference type="EMBL" id="KAG2484245.1"/>
    </source>
</evidence>
<dbReference type="PANTHER" id="PTHR21532">
    <property type="entry name" value="PHOSPHODIESTERASE HL"/>
    <property type="match status" value="1"/>
</dbReference>
<dbReference type="Pfam" id="PF11527">
    <property type="entry name" value="ARL2_Bind_BART"/>
    <property type="match status" value="1"/>
</dbReference>
<keyword evidence="7" id="KW-0969">Cilium</keyword>
<evidence type="ECO:0000313" key="13">
    <source>
        <dbReference type="Proteomes" id="UP000612055"/>
    </source>
</evidence>
<feature type="non-terminal residue" evidence="12">
    <location>
        <position position="1"/>
    </location>
</feature>
<feature type="region of interest" description="Disordered" evidence="10">
    <location>
        <begin position="314"/>
        <end position="354"/>
    </location>
</feature>
<dbReference type="InterPro" id="IPR042541">
    <property type="entry name" value="BART_sf"/>
</dbReference>
<accession>A0A835XIX9</accession>
<dbReference type="Proteomes" id="UP000612055">
    <property type="component" value="Unassembled WGS sequence"/>
</dbReference>
<feature type="region of interest" description="Disordered" evidence="10">
    <location>
        <begin position="103"/>
        <end position="124"/>
    </location>
</feature>
<evidence type="ECO:0000256" key="2">
    <source>
        <dbReference type="ARBA" id="ARBA00004496"/>
    </source>
</evidence>
<dbReference type="GO" id="GO:0005930">
    <property type="term" value="C:axoneme"/>
    <property type="evidence" value="ECO:0007669"/>
    <property type="project" value="TreeGrafter"/>
</dbReference>
<keyword evidence="6" id="KW-0175">Coiled coil</keyword>
<dbReference type="InterPro" id="IPR023379">
    <property type="entry name" value="BART_dom"/>
</dbReference>
<evidence type="ECO:0000256" key="7">
    <source>
        <dbReference type="ARBA" id="ARBA00023069"/>
    </source>
</evidence>
<evidence type="ECO:0000256" key="5">
    <source>
        <dbReference type="ARBA" id="ARBA00022490"/>
    </source>
</evidence>
<feature type="domain" description="BART" evidence="11">
    <location>
        <begin position="2"/>
        <end position="91"/>
    </location>
</feature>
<dbReference type="Gene3D" id="1.20.1520.10">
    <property type="entry name" value="ADP-ribosylation factor-like 2-binding protein, domain"/>
    <property type="match status" value="1"/>
</dbReference>
<evidence type="ECO:0000256" key="8">
    <source>
        <dbReference type="ARBA" id="ARBA00023273"/>
    </source>
</evidence>
<evidence type="ECO:0000256" key="4">
    <source>
        <dbReference type="ARBA" id="ARBA00021815"/>
    </source>
</evidence>
<organism evidence="12 13">
    <name type="scientific">Edaphochlamys debaryana</name>
    <dbReference type="NCBI Taxonomy" id="47281"/>
    <lineage>
        <taxon>Eukaryota</taxon>
        <taxon>Viridiplantae</taxon>
        <taxon>Chlorophyta</taxon>
        <taxon>core chlorophytes</taxon>
        <taxon>Chlorophyceae</taxon>
        <taxon>CS clade</taxon>
        <taxon>Chlamydomonadales</taxon>
        <taxon>Chlamydomonadales incertae sedis</taxon>
        <taxon>Edaphochlamys</taxon>
    </lineage>
</organism>
<comment type="caution">
    <text evidence="12">The sequence shown here is derived from an EMBL/GenBank/DDBJ whole genome shotgun (WGS) entry which is preliminary data.</text>
</comment>
<dbReference type="AlphaFoldDB" id="A0A835XIX9"/>
<gene>
    <name evidence="12" type="ORF">HYH03_016890</name>
</gene>
<keyword evidence="13" id="KW-1185">Reference proteome</keyword>
<dbReference type="EMBL" id="JAEHOE010000153">
    <property type="protein sequence ID" value="KAG2484245.1"/>
    <property type="molecule type" value="Genomic_DNA"/>
</dbReference>
<comment type="similarity">
    <text evidence="3">Belongs to the CFAP36 family.</text>
</comment>
<feature type="compositionally biased region" description="Low complexity" evidence="10">
    <location>
        <begin position="314"/>
        <end position="324"/>
    </location>
</feature>
<evidence type="ECO:0000256" key="6">
    <source>
        <dbReference type="ARBA" id="ARBA00023054"/>
    </source>
</evidence>
<keyword evidence="5" id="KW-0963">Cytoplasm</keyword>
<reference evidence="12" key="1">
    <citation type="journal article" date="2020" name="bioRxiv">
        <title>Comparative genomics of Chlamydomonas.</title>
        <authorList>
            <person name="Craig R.J."/>
            <person name="Hasan A.R."/>
            <person name="Ness R.W."/>
            <person name="Keightley P.D."/>
        </authorList>
    </citation>
    <scope>NUCLEOTIDE SEQUENCE</scope>
    <source>
        <strain evidence="12">CCAP 11/70</strain>
    </source>
</reference>
<dbReference type="GO" id="GO:0097546">
    <property type="term" value="C:ciliary base"/>
    <property type="evidence" value="ECO:0007669"/>
    <property type="project" value="TreeGrafter"/>
</dbReference>
<protein>
    <recommendedName>
        <fullName evidence="4">Cilia- and flagella-associated protein 36</fullName>
    </recommendedName>
    <alternativeName>
        <fullName evidence="9">Coiled-coil domain-containing protein 104</fullName>
    </alternativeName>
</protein>
<dbReference type="InterPro" id="IPR038888">
    <property type="entry name" value="CFAP36"/>
</dbReference>
<keyword evidence="8" id="KW-0966">Cell projection</keyword>
<proteinExistence type="inferred from homology"/>
<evidence type="ECO:0000256" key="1">
    <source>
        <dbReference type="ARBA" id="ARBA00004138"/>
    </source>
</evidence>
<name>A0A835XIX9_9CHLO</name>
<evidence type="ECO:0000256" key="10">
    <source>
        <dbReference type="SAM" id="MobiDB-lite"/>
    </source>
</evidence>
<evidence type="ECO:0000256" key="3">
    <source>
        <dbReference type="ARBA" id="ARBA00007460"/>
    </source>
</evidence>